<dbReference type="GO" id="GO:0012505">
    <property type="term" value="C:endomembrane system"/>
    <property type="evidence" value="ECO:0007669"/>
    <property type="project" value="UniProtKB-SubCell"/>
</dbReference>
<feature type="transmembrane region" description="Helical" evidence="10">
    <location>
        <begin position="680"/>
        <end position="702"/>
    </location>
</feature>
<evidence type="ECO:0000256" key="6">
    <source>
        <dbReference type="ARBA" id="ARBA00022692"/>
    </source>
</evidence>
<protein>
    <recommendedName>
        <fullName evidence="4">RING-type E3 ubiquitin transferase</fullName>
        <ecNumber evidence="4">2.3.2.27</ecNumber>
    </recommendedName>
</protein>
<evidence type="ECO:0000313" key="13">
    <source>
        <dbReference type="EMBL" id="KAF9588430.1"/>
    </source>
</evidence>
<keyword evidence="6 10" id="KW-0812">Transmembrane</keyword>
<evidence type="ECO:0000256" key="8">
    <source>
        <dbReference type="ARBA" id="ARBA00022989"/>
    </source>
</evidence>
<sequence length="937" mass="104084">MVSTSSSSSHQYKTKFSFSSHLTIFFFTIFITPSFSFSSPSSKISYTHYCNSTVPQSTPNGIFLSRLSFPDLKTGYFNGGEKVLVKNTTFTENPSPKSFVFRTQKVSKTDLDGVLYVEGSLVFRIGSMFSMGSNFSYEGTKSGRFKTRRHRFPVRRNRVSFDLNGFWSEDSGKFCMLGTGVGYSKEGNLLDLSGVFKLNYPNNSTVFTSLVSGSLDSVDSADSVNYFEPISVLTFSPRNYVYSLVVNDSESGFSGGGGVAKDSVLSLGPRMSICSELYRRSRVFELEYGSNCDATKNCSPVASSIGDLLEFMSFSQLQCSDERRLRLLIGFSNTSHAVYRDALAPSTMLVGEGHWNGDHNQLHIVACRFLNYSDSLANASVGDCSIRLSVWFPAIMTITNRSIVAGQIWSNKTSNESGYFDKIVFQSPVNRIYPSPGLKYEYTKTGRVVKSCAKKTAAKKGVIYPSGYSYDMKFDMRVRNSKGAQSWGYSVPLSVGDQFYEQGGPIIEFDAVTPESSVQVIDKHLKGLLNVSYSLSLAPDYNVGGAPFSKKASLISTHADISAEGVYNPETGSLCMVGCRSVKTSNHHSIDCEIQINIQFRPLNSKSSSYVKGTVESTRGQLDPFYFEKLQLFAVSLSTIQAAESVWRVDLEISMVLISNTLICIFVGLQVFYVKKNPDVLPSISLVMLAILTLGQMIPLVLNFEALFKTNHNRQNIVMGSGGWLEVNEVLVRVVTMVAFLLQFRLLQLTWSSKLGDGDQKVLLLAEKKALFVLLPLYLIGAFVAWGLHWWINHNEAPWRYGSISVYHGHSIWVDLRSYAGLLRDGFLLPQILLNVFSNIKDKALHPAFYVGITFVHLLPHAYDLYRSHRYALHLDASYIYANGGDFFSTAWDVIIPCGGLLFATLIYLQQRFGGCCILPSKFKQSAAYEKVPVASG</sequence>
<dbReference type="InterPro" id="IPR057425">
    <property type="entry name" value="DUF2921_N"/>
</dbReference>
<dbReference type="Proteomes" id="UP000631114">
    <property type="component" value="Unassembled WGS sequence"/>
</dbReference>
<reference evidence="13 14" key="1">
    <citation type="submission" date="2020-10" db="EMBL/GenBank/DDBJ databases">
        <title>The Coptis chinensis genome and diversification of protoberbering-type alkaloids.</title>
        <authorList>
            <person name="Wang B."/>
            <person name="Shu S."/>
            <person name="Song C."/>
            <person name="Liu Y."/>
        </authorList>
    </citation>
    <scope>NUCLEOTIDE SEQUENCE [LARGE SCALE GENOMIC DNA]</scope>
    <source>
        <strain evidence="13">HL-2020</strain>
        <tissue evidence="13">Leaf</tissue>
    </source>
</reference>
<comment type="catalytic activity">
    <reaction evidence="1">
        <text>S-ubiquitinyl-[E2 ubiquitin-conjugating enzyme]-L-cysteine + [acceptor protein]-L-lysine = [E2 ubiquitin-conjugating enzyme]-L-cysteine + N(6)-ubiquitinyl-[acceptor protein]-L-lysine.</text>
        <dbReference type="EC" id="2.3.2.27"/>
    </reaction>
</comment>
<dbReference type="Pfam" id="PF11145">
    <property type="entry name" value="DUF2921"/>
    <property type="match status" value="1"/>
</dbReference>
<feature type="transmembrane region" description="Helical" evidence="10">
    <location>
        <begin position="653"/>
        <end position="673"/>
    </location>
</feature>
<evidence type="ECO:0000256" key="4">
    <source>
        <dbReference type="ARBA" id="ARBA00012483"/>
    </source>
</evidence>
<evidence type="ECO:0000259" key="12">
    <source>
        <dbReference type="Pfam" id="PF25333"/>
    </source>
</evidence>
<feature type="domain" description="SWEET-like" evidence="11">
    <location>
        <begin position="642"/>
        <end position="923"/>
    </location>
</feature>
<feature type="transmembrane region" description="Helical" evidence="10">
    <location>
        <begin position="887"/>
        <end position="909"/>
    </location>
</feature>
<evidence type="ECO:0000256" key="2">
    <source>
        <dbReference type="ARBA" id="ARBA00004127"/>
    </source>
</evidence>
<evidence type="ECO:0000256" key="7">
    <source>
        <dbReference type="ARBA" id="ARBA00022786"/>
    </source>
</evidence>
<comment type="pathway">
    <text evidence="3">Protein modification; protein ubiquitination.</text>
</comment>
<dbReference type="InterPro" id="IPR021319">
    <property type="entry name" value="DUF2921"/>
</dbReference>
<comment type="subcellular location">
    <subcellularLocation>
        <location evidence="2">Endomembrane system</location>
        <topology evidence="2">Multi-pass membrane protein</topology>
    </subcellularLocation>
</comment>
<evidence type="ECO:0000256" key="10">
    <source>
        <dbReference type="SAM" id="Phobius"/>
    </source>
</evidence>
<evidence type="ECO:0000256" key="5">
    <source>
        <dbReference type="ARBA" id="ARBA00022679"/>
    </source>
</evidence>
<comment type="caution">
    <text evidence="13">The sequence shown here is derived from an EMBL/GenBank/DDBJ whole genome shotgun (WGS) entry which is preliminary data.</text>
</comment>
<evidence type="ECO:0000259" key="11">
    <source>
        <dbReference type="Pfam" id="PF11145"/>
    </source>
</evidence>
<evidence type="ECO:0000256" key="3">
    <source>
        <dbReference type="ARBA" id="ARBA00004906"/>
    </source>
</evidence>
<dbReference type="OrthoDB" id="607498at2759"/>
<organism evidence="13 14">
    <name type="scientific">Coptis chinensis</name>
    <dbReference type="NCBI Taxonomy" id="261450"/>
    <lineage>
        <taxon>Eukaryota</taxon>
        <taxon>Viridiplantae</taxon>
        <taxon>Streptophyta</taxon>
        <taxon>Embryophyta</taxon>
        <taxon>Tracheophyta</taxon>
        <taxon>Spermatophyta</taxon>
        <taxon>Magnoliopsida</taxon>
        <taxon>Ranunculales</taxon>
        <taxon>Ranunculaceae</taxon>
        <taxon>Coptidoideae</taxon>
        <taxon>Coptis</taxon>
    </lineage>
</organism>
<dbReference type="AlphaFoldDB" id="A0A835LBL9"/>
<dbReference type="PANTHER" id="PTHR33389">
    <property type="entry name" value="FAMILY PROTEIN, PUTATIVE (DUF2921)-RELATED"/>
    <property type="match status" value="1"/>
</dbReference>
<keyword evidence="14" id="KW-1185">Reference proteome</keyword>
<feature type="domain" description="DUF2921" evidence="12">
    <location>
        <begin position="451"/>
        <end position="630"/>
    </location>
</feature>
<keyword evidence="5" id="KW-0808">Transferase</keyword>
<dbReference type="GO" id="GO:0061630">
    <property type="term" value="F:ubiquitin protein ligase activity"/>
    <property type="evidence" value="ECO:0007669"/>
    <property type="project" value="UniProtKB-EC"/>
</dbReference>
<dbReference type="PANTHER" id="PTHR33389:SF18">
    <property type="entry name" value="OS01G0677900 PROTEIN"/>
    <property type="match status" value="1"/>
</dbReference>
<keyword evidence="8 10" id="KW-1133">Transmembrane helix</keyword>
<evidence type="ECO:0000256" key="1">
    <source>
        <dbReference type="ARBA" id="ARBA00000900"/>
    </source>
</evidence>
<name>A0A835LBL9_9MAGN</name>
<gene>
    <name evidence="13" type="ORF">IFM89_010189</name>
</gene>
<evidence type="ECO:0000313" key="14">
    <source>
        <dbReference type="Proteomes" id="UP000631114"/>
    </source>
</evidence>
<dbReference type="EMBL" id="JADFTS010000009">
    <property type="protein sequence ID" value="KAF9588430.1"/>
    <property type="molecule type" value="Genomic_DNA"/>
</dbReference>
<evidence type="ECO:0000256" key="9">
    <source>
        <dbReference type="ARBA" id="ARBA00023136"/>
    </source>
</evidence>
<dbReference type="Pfam" id="PF25333">
    <property type="entry name" value="DUF2921_N"/>
    <property type="match status" value="3"/>
</dbReference>
<proteinExistence type="predicted"/>
<feature type="domain" description="DUF2921" evidence="12">
    <location>
        <begin position="47"/>
        <end position="231"/>
    </location>
</feature>
<feature type="domain" description="DUF2921" evidence="12">
    <location>
        <begin position="287"/>
        <end position="423"/>
    </location>
</feature>
<keyword evidence="7" id="KW-0833">Ubl conjugation pathway</keyword>
<dbReference type="EC" id="2.3.2.27" evidence="4"/>
<feature type="transmembrane region" description="Helical" evidence="10">
    <location>
        <begin position="770"/>
        <end position="792"/>
    </location>
</feature>
<accession>A0A835LBL9</accession>
<keyword evidence="9 10" id="KW-0472">Membrane</keyword>
<feature type="transmembrane region" description="Helical" evidence="10">
    <location>
        <begin position="730"/>
        <end position="749"/>
    </location>
</feature>